<dbReference type="Gene3D" id="3.40.50.300">
    <property type="entry name" value="P-loop containing nucleotide triphosphate hydrolases"/>
    <property type="match status" value="1"/>
</dbReference>
<sequence>MSISVEGISKYYGEQKALDKVSFSIARGEIVGFLGPNGAGKSTLMKILTGYLPASEGKAAVNGIPLNEDIHKIQKGTGYLPEHNPLYPEMYVREYLAFNANIYNIDKNRIEEVIELTRLTPEANKKIEQLSKGYRQRVGLASALLHDPEVLILDEPTTGLDPNQLVEIRNLIRNIGKDKTIFLSTHIMQEVEAICERVIIIDHGKVVADKKIAELRDENEQIITVEFDYRIEEVALQSIPHIIKVKNTGGFMYELTFNTEKDMRPAVFDFAHDNGLKTLQLNRKTKNLESLFAELTNPSIPPAPEGGVT</sequence>
<dbReference type="RefSeq" id="WP_311503412.1">
    <property type="nucleotide sequence ID" value="NZ_JAVRHK010000007.1"/>
</dbReference>
<dbReference type="InterPro" id="IPR050763">
    <property type="entry name" value="ABC_transporter_ATP-binding"/>
</dbReference>
<dbReference type="CDD" id="cd03230">
    <property type="entry name" value="ABC_DR_subfamily_A"/>
    <property type="match status" value="1"/>
</dbReference>
<protein>
    <submittedName>
        <fullName evidence="7">Gliding motility-associated ABC transporter ATP-binding subunit GldA</fullName>
    </submittedName>
</protein>
<evidence type="ECO:0000256" key="3">
    <source>
        <dbReference type="ARBA" id="ARBA00022458"/>
    </source>
</evidence>
<keyword evidence="3" id="KW-0536">Nodulation</keyword>
<evidence type="ECO:0000256" key="4">
    <source>
        <dbReference type="ARBA" id="ARBA00022741"/>
    </source>
</evidence>
<evidence type="ECO:0000259" key="6">
    <source>
        <dbReference type="PROSITE" id="PS50893"/>
    </source>
</evidence>
<evidence type="ECO:0000256" key="1">
    <source>
        <dbReference type="ARBA" id="ARBA00005417"/>
    </source>
</evidence>
<dbReference type="PANTHER" id="PTHR42711:SF5">
    <property type="entry name" value="ABC TRANSPORTER ATP-BINDING PROTEIN NATA"/>
    <property type="match status" value="1"/>
</dbReference>
<comment type="similarity">
    <text evidence="1">Belongs to the ABC transporter superfamily.</text>
</comment>
<dbReference type="GO" id="GO:0005524">
    <property type="term" value="F:ATP binding"/>
    <property type="evidence" value="ECO:0007669"/>
    <property type="project" value="UniProtKB-KW"/>
</dbReference>
<dbReference type="NCBIfam" id="TIGR03522">
    <property type="entry name" value="GldA_ABC_ATP"/>
    <property type="match status" value="1"/>
</dbReference>
<comment type="caution">
    <text evidence="7">The sequence shown here is derived from an EMBL/GenBank/DDBJ whole genome shotgun (WGS) entry which is preliminary data.</text>
</comment>
<dbReference type="SUPFAM" id="SSF52540">
    <property type="entry name" value="P-loop containing nucleoside triphosphate hydrolases"/>
    <property type="match status" value="1"/>
</dbReference>
<organism evidence="7 8">
    <name type="scientific">Autumnicola musiva</name>
    <dbReference type="NCBI Taxonomy" id="3075589"/>
    <lineage>
        <taxon>Bacteria</taxon>
        <taxon>Pseudomonadati</taxon>
        <taxon>Bacteroidota</taxon>
        <taxon>Flavobacteriia</taxon>
        <taxon>Flavobacteriales</taxon>
        <taxon>Flavobacteriaceae</taxon>
        <taxon>Autumnicola</taxon>
    </lineage>
</organism>
<keyword evidence="4" id="KW-0547">Nucleotide-binding</keyword>
<dbReference type="InterPro" id="IPR003439">
    <property type="entry name" value="ABC_transporter-like_ATP-bd"/>
</dbReference>
<proteinExistence type="inferred from homology"/>
<dbReference type="Proteomes" id="UP001262582">
    <property type="component" value="Unassembled WGS sequence"/>
</dbReference>
<reference evidence="7 8" key="1">
    <citation type="submission" date="2023-09" db="EMBL/GenBank/DDBJ databases">
        <authorList>
            <person name="Rey-Velasco X."/>
        </authorList>
    </citation>
    <scope>NUCLEOTIDE SEQUENCE [LARGE SCALE GENOMIC DNA]</scope>
    <source>
        <strain evidence="7 8">F117</strain>
    </source>
</reference>
<dbReference type="SMART" id="SM00382">
    <property type="entry name" value="AAA"/>
    <property type="match status" value="1"/>
</dbReference>
<evidence type="ECO:0000256" key="5">
    <source>
        <dbReference type="ARBA" id="ARBA00022840"/>
    </source>
</evidence>
<evidence type="ECO:0000256" key="2">
    <source>
        <dbReference type="ARBA" id="ARBA00022448"/>
    </source>
</evidence>
<dbReference type="PROSITE" id="PS50893">
    <property type="entry name" value="ABC_TRANSPORTER_2"/>
    <property type="match status" value="1"/>
</dbReference>
<dbReference type="InterPro" id="IPR003593">
    <property type="entry name" value="AAA+_ATPase"/>
</dbReference>
<dbReference type="EMBL" id="JAVRHK010000007">
    <property type="protein sequence ID" value="MDT0677072.1"/>
    <property type="molecule type" value="Genomic_DNA"/>
</dbReference>
<feature type="domain" description="ABC transporter" evidence="6">
    <location>
        <begin position="3"/>
        <end position="228"/>
    </location>
</feature>
<name>A0ABU3D6C1_9FLAO</name>
<keyword evidence="8" id="KW-1185">Reference proteome</keyword>
<dbReference type="Pfam" id="PF00005">
    <property type="entry name" value="ABC_tran"/>
    <property type="match status" value="1"/>
</dbReference>
<accession>A0ABU3D6C1</accession>
<dbReference type="PANTHER" id="PTHR42711">
    <property type="entry name" value="ABC TRANSPORTER ATP-BINDING PROTEIN"/>
    <property type="match status" value="1"/>
</dbReference>
<dbReference type="InterPro" id="IPR019864">
    <property type="entry name" value="Motility-assoc_ABC_GldA"/>
</dbReference>
<evidence type="ECO:0000313" key="8">
    <source>
        <dbReference type="Proteomes" id="UP001262582"/>
    </source>
</evidence>
<evidence type="ECO:0000313" key="7">
    <source>
        <dbReference type="EMBL" id="MDT0677072.1"/>
    </source>
</evidence>
<keyword evidence="5 7" id="KW-0067">ATP-binding</keyword>
<keyword evidence="2" id="KW-0813">Transport</keyword>
<dbReference type="InterPro" id="IPR027417">
    <property type="entry name" value="P-loop_NTPase"/>
</dbReference>
<gene>
    <name evidence="7" type="primary">gldA</name>
    <name evidence="7" type="ORF">RM539_10810</name>
</gene>